<organism evidence="3">
    <name type="scientific">Micromonas commoda virus</name>
    <dbReference type="NCBI Taxonomy" id="3057169"/>
    <lineage>
        <taxon>Viruses</taxon>
        <taxon>Varidnaviria</taxon>
        <taxon>Bamfordvirae</taxon>
        <taxon>Nucleocytoviricota</taxon>
        <taxon>Megaviricetes</taxon>
        <taxon>Algavirales</taxon>
        <taxon>Phycodnaviridae</taxon>
    </lineage>
</organism>
<accession>A0AAU7YQH4</accession>
<feature type="domain" description="LysM" evidence="2">
    <location>
        <begin position="123"/>
        <end position="154"/>
    </location>
</feature>
<dbReference type="InterPro" id="IPR018392">
    <property type="entry name" value="LysM"/>
</dbReference>
<protein>
    <recommendedName>
        <fullName evidence="2">LysM domain-containing protein</fullName>
    </recommendedName>
</protein>
<proteinExistence type="predicted"/>
<dbReference type="EMBL" id="PP911589">
    <property type="protein sequence ID" value="XCA47395.1"/>
    <property type="molecule type" value="Genomic_DNA"/>
</dbReference>
<evidence type="ECO:0000313" key="3">
    <source>
        <dbReference type="EMBL" id="XCA47395.1"/>
    </source>
</evidence>
<name>A0AAU7YQH4_9PHYC</name>
<dbReference type="Pfam" id="PF01476">
    <property type="entry name" value="LysM"/>
    <property type="match status" value="1"/>
</dbReference>
<feature type="region of interest" description="Disordered" evidence="1">
    <location>
        <begin position="1"/>
        <end position="20"/>
    </location>
</feature>
<evidence type="ECO:0000256" key="1">
    <source>
        <dbReference type="SAM" id="MobiDB-lite"/>
    </source>
</evidence>
<reference evidence="3" key="1">
    <citation type="submission" date="2024-06" db="EMBL/GenBank/DDBJ databases">
        <title>Evidence of context-dependent and transient costs of resisting viral infection in isolates of the marine microalga Micromonas sp. (class Mamiellophyceae).</title>
        <authorList>
            <person name="Bedi de Silva A."/>
            <person name="Schvarcz C.R."/>
            <person name="Steward G.R."/>
            <person name="Edwards K.F."/>
        </authorList>
    </citation>
    <scope>NUCLEOTIDE SEQUENCE</scope>
    <source>
        <strain evidence="3">McV-KB2</strain>
    </source>
</reference>
<dbReference type="CDD" id="cd00118">
    <property type="entry name" value="LysM"/>
    <property type="match status" value="1"/>
</dbReference>
<sequence length="225" mass="25307">MTKGPPTSGGEHTFTTRRWGGKVGKNNNNCYAYAVNDFQRYRGWKSQPGERANLRANGRYISCGTLPKLVVADNPSKVYIVKGGTKCKPDYYKVMLFIASCKKNNHLCQGDFHFYKQHSKAEYKVKAGDTHESIARFFKVPVGRIKRAAATLKPGRVITFKAEFFSHKRGWATGPLVVGAKGKLIKDPRKISRAYPGLKYDKYCSSFCVKNQGIKVGHTHPKVRK</sequence>
<evidence type="ECO:0000259" key="2">
    <source>
        <dbReference type="Pfam" id="PF01476"/>
    </source>
</evidence>